<dbReference type="PANTHER" id="PTHR47566">
    <property type="match status" value="1"/>
</dbReference>
<organism evidence="4 5">
    <name type="scientific">Monoglobus pectinilyticus</name>
    <dbReference type="NCBI Taxonomy" id="1981510"/>
    <lineage>
        <taxon>Bacteria</taxon>
        <taxon>Bacillati</taxon>
        <taxon>Bacillota</taxon>
        <taxon>Clostridia</taxon>
        <taxon>Monoglobales</taxon>
        <taxon>Monoglobaceae</taxon>
        <taxon>Monoglobus</taxon>
    </lineage>
</organism>
<dbReference type="PROSITE" id="PS51450">
    <property type="entry name" value="LRR"/>
    <property type="match status" value="1"/>
</dbReference>
<dbReference type="GeneID" id="98062692"/>
<dbReference type="Proteomes" id="UP000235589">
    <property type="component" value="Chromosome"/>
</dbReference>
<dbReference type="InterPro" id="IPR001611">
    <property type="entry name" value="Leu-rich_rpt"/>
</dbReference>
<evidence type="ECO:0000313" key="4">
    <source>
        <dbReference type="EMBL" id="AUO19453.1"/>
    </source>
</evidence>
<dbReference type="OrthoDB" id="2045802at2"/>
<evidence type="ECO:0000256" key="2">
    <source>
        <dbReference type="ARBA" id="ARBA00022737"/>
    </source>
</evidence>
<dbReference type="SUPFAM" id="SSF52058">
    <property type="entry name" value="L domain-like"/>
    <property type="match status" value="1"/>
</dbReference>
<dbReference type="KEGG" id="mpec:B9O19_01292"/>
<evidence type="ECO:0000313" key="5">
    <source>
        <dbReference type="Proteomes" id="UP000235589"/>
    </source>
</evidence>
<feature type="chain" id="PRO_5014823934" evidence="3">
    <location>
        <begin position="25"/>
        <end position="607"/>
    </location>
</feature>
<evidence type="ECO:0000256" key="1">
    <source>
        <dbReference type="ARBA" id="ARBA00022614"/>
    </source>
</evidence>
<keyword evidence="5" id="KW-1185">Reference proteome</keyword>
<dbReference type="Gene3D" id="3.80.10.10">
    <property type="entry name" value="Ribonuclease Inhibitor"/>
    <property type="match status" value="2"/>
</dbReference>
<name>A0A2K9P2G6_9FIRM</name>
<keyword evidence="3" id="KW-0732">Signal</keyword>
<sequence>MKKCCVVFLTVIIILSNFSLNVFSAESSIEFEHSWEKTAIINSLKKSMPEKYGNYDENSDIYLSDYKNIIYLEYSDGRWPWSEMNTIKYLDKMINLEELTVKGYVMTKLDLSKNKKLRKLTCSMNALSELDLSNNPELIELDCKYNNLKKLDLSNNNKIESVDCSQNWIEDINVSNCINLYNLQCSENCLRDINIDPQIGWEAPEEKTPVINISQNYIDSENNEILSEKLEDLKVKLKSKSGNVLWGTGYGDSPDSLVKLDPSFEYELMQMYQNISSDPMDWSFTREGLSKFTDLYFMTYVELLMPILNLSGIECFTNLTSLSSEYDIKIRELDLSQNKKLKNYGIKASKLENLIFKDNTEILSLYCPNGSLTNLDLSGCINLTSLDCSNNNLSELDLSSTPGLSILKCSNNILKTLDVSNNIRLFYFMCNDNEINNLILSENAEWKKPDHSNYSPVFDIHNNYLDISDGSQLKEKLSIIEPKIMSGGTEQNPAQFIYSPQKGDGICWSLSLTNENGIIKCIAENVANKSQNSSLILSYYSEDEILEYTEIKNIVAGIGESIIVDADIPESKKDSIKTIRAFVWNNIEQMSAESMYSEFIVDKTTNK</sequence>
<proteinExistence type="predicted"/>
<dbReference type="AlphaFoldDB" id="A0A2K9P2G6"/>
<keyword evidence="2" id="KW-0677">Repeat</keyword>
<accession>A0A2K9P2G6</accession>
<gene>
    <name evidence="4" type="primary">inlJ</name>
    <name evidence="4" type="ORF">B9O19_01292</name>
</gene>
<dbReference type="InterPro" id="IPR032675">
    <property type="entry name" value="LRR_dom_sf"/>
</dbReference>
<dbReference type="EMBL" id="CP020991">
    <property type="protein sequence ID" value="AUO19453.1"/>
    <property type="molecule type" value="Genomic_DNA"/>
</dbReference>
<dbReference type="PANTHER" id="PTHR47566:SF1">
    <property type="entry name" value="PROTEIN NUD1"/>
    <property type="match status" value="1"/>
</dbReference>
<dbReference type="RefSeq" id="WP_102365658.1">
    <property type="nucleotide sequence ID" value="NZ_CP020991.1"/>
</dbReference>
<feature type="signal peptide" evidence="3">
    <location>
        <begin position="1"/>
        <end position="24"/>
    </location>
</feature>
<protein>
    <submittedName>
        <fullName evidence="4">Internalin-J</fullName>
    </submittedName>
</protein>
<evidence type="ECO:0000256" key="3">
    <source>
        <dbReference type="SAM" id="SignalP"/>
    </source>
</evidence>
<keyword evidence="1" id="KW-0433">Leucine-rich repeat</keyword>
<dbReference type="InterPro" id="IPR052574">
    <property type="entry name" value="CDIRP"/>
</dbReference>
<dbReference type="GO" id="GO:0035591">
    <property type="term" value="F:signaling adaptor activity"/>
    <property type="evidence" value="ECO:0007669"/>
    <property type="project" value="TreeGrafter"/>
</dbReference>
<reference evidence="4 5" key="1">
    <citation type="submission" date="2017-04" db="EMBL/GenBank/DDBJ databases">
        <title>Monoglobus pectinilyticus 14 draft genome.</title>
        <authorList>
            <person name="Kim C."/>
            <person name="Rosendale D.I."/>
            <person name="Kelly W.J."/>
            <person name="Tannock G.W."/>
            <person name="Patchett M.L."/>
            <person name="Jordens J.Z."/>
        </authorList>
    </citation>
    <scope>NUCLEOTIDE SEQUENCE [LARGE SCALE GENOMIC DNA]</scope>
    <source>
        <strain evidence="4 5">14</strain>
    </source>
</reference>